<keyword evidence="2" id="KW-1133">Transmembrane helix</keyword>
<reference evidence="3 4" key="1">
    <citation type="submission" date="2016-12" db="EMBL/GenBank/DDBJ databases">
        <authorList>
            <person name="Song W.-J."/>
            <person name="Kurnit D.M."/>
        </authorList>
    </citation>
    <scope>NUCLEOTIDE SEQUENCE [LARGE SCALE GENOMIC DNA]</scope>
    <source>
        <strain evidence="3 4">175</strain>
    </source>
</reference>
<dbReference type="AlphaFoldDB" id="A0A1Y6CVX7"/>
<dbReference type="EMBL" id="FXAM01000001">
    <property type="protein sequence ID" value="SMF94531.1"/>
    <property type="molecule type" value="Genomic_DNA"/>
</dbReference>
<dbReference type="STRING" id="1760988.SAMN02949497_1849"/>
<name>A0A1Y6CVX7_9GAMM</name>
<evidence type="ECO:0000256" key="1">
    <source>
        <dbReference type="SAM" id="MobiDB-lite"/>
    </source>
</evidence>
<dbReference type="Proteomes" id="UP000192923">
    <property type="component" value="Unassembled WGS sequence"/>
</dbReference>
<evidence type="ECO:0000313" key="3">
    <source>
        <dbReference type="EMBL" id="SMF94531.1"/>
    </source>
</evidence>
<protein>
    <recommendedName>
        <fullName evidence="5">Cytochrome c domain-containing protein</fullName>
    </recommendedName>
</protein>
<evidence type="ECO:0008006" key="5">
    <source>
        <dbReference type="Google" id="ProtNLM"/>
    </source>
</evidence>
<accession>A0A1Y6CVX7</accession>
<feature type="region of interest" description="Disordered" evidence="1">
    <location>
        <begin position="155"/>
        <end position="181"/>
    </location>
</feature>
<keyword evidence="2" id="KW-0472">Membrane</keyword>
<feature type="transmembrane region" description="Helical" evidence="2">
    <location>
        <begin position="6"/>
        <end position="27"/>
    </location>
</feature>
<gene>
    <name evidence="3" type="ORF">SAMN02949497_1849</name>
</gene>
<feature type="transmembrane region" description="Helical" evidence="2">
    <location>
        <begin position="75"/>
        <end position="93"/>
    </location>
</feature>
<feature type="compositionally biased region" description="Polar residues" evidence="1">
    <location>
        <begin position="158"/>
        <end position="181"/>
    </location>
</feature>
<sequence>MIEITWVEIILATWLLGTLAFSVGYCLRHYRRLRNHPPSLLLKTPYPKPNGFPMLTLDRLPSEPAMVLKKTRHRYYIALLAALASLASLFHAHPAHAIPSFSRQTSMACSSCHTSSFGPNLTPFGRKFKLDGYTQGSDDSQGPMTRGIPPLSGMLMGSFTNTQKNQEPQPTTGPSSPRFDSNNNFAMDQASFFYGGRVYGSIGAFAQFTYDGVANIVAVDNIDLRFARGTDILGHQFDYGISLNNSPTVSDLWNTTPAWGFPFATSPIAPSPGAGPLISGALAQQVGGGSVYAMIDNFLYLEAGAYGDFSVSAQKNMGVWDPGNALLNGGAPYWRVELQHSWDKQYVGLGTFGLDTTTYADRFNKGSGTNQYTDLGMDLTYQYLGTMEHIFEFRASYIREHQSLNGSQAMGAVAKSNLMLNTLNLNGSYTFQQTYVGNLGFFDISGSTDPLLYADYTSYRPASQGFIAELDYIPFGKSYGLAESFMNLRLAVQYVGYTQFDGANKAAGNNNTLFVSGWLAF</sequence>
<proteinExistence type="predicted"/>
<keyword evidence="2" id="KW-0812">Transmembrane</keyword>
<evidence type="ECO:0000256" key="2">
    <source>
        <dbReference type="SAM" id="Phobius"/>
    </source>
</evidence>
<keyword evidence="4" id="KW-1185">Reference proteome</keyword>
<organism evidence="3 4">
    <name type="scientific">Methylomagnum ishizawai</name>
    <dbReference type="NCBI Taxonomy" id="1760988"/>
    <lineage>
        <taxon>Bacteria</taxon>
        <taxon>Pseudomonadati</taxon>
        <taxon>Pseudomonadota</taxon>
        <taxon>Gammaproteobacteria</taxon>
        <taxon>Methylococcales</taxon>
        <taxon>Methylococcaceae</taxon>
        <taxon>Methylomagnum</taxon>
    </lineage>
</organism>
<evidence type="ECO:0000313" key="4">
    <source>
        <dbReference type="Proteomes" id="UP000192923"/>
    </source>
</evidence>